<feature type="domain" description="HTH LytTR-type" evidence="3">
    <location>
        <begin position="129"/>
        <end position="228"/>
    </location>
</feature>
<dbReference type="AlphaFoldDB" id="A0A1G6N2P0"/>
<organism evidence="4 5">
    <name type="scientific">Niabella drilacis (strain DSM 25811 / CCM 8410 / CCUG 62505 / LMG 26954 / E90)</name>
    <dbReference type="NCBI Taxonomy" id="1285928"/>
    <lineage>
        <taxon>Bacteria</taxon>
        <taxon>Pseudomonadati</taxon>
        <taxon>Bacteroidota</taxon>
        <taxon>Chitinophagia</taxon>
        <taxon>Chitinophagales</taxon>
        <taxon>Chitinophagaceae</taxon>
        <taxon>Niabella</taxon>
    </lineage>
</organism>
<dbReference type="PANTHER" id="PTHR37299">
    <property type="entry name" value="TRANSCRIPTIONAL REGULATOR-RELATED"/>
    <property type="match status" value="1"/>
</dbReference>
<dbReference type="EMBL" id="FMZO01000003">
    <property type="protein sequence ID" value="SDC61496.1"/>
    <property type="molecule type" value="Genomic_DNA"/>
</dbReference>
<dbReference type="Pfam" id="PF00072">
    <property type="entry name" value="Response_reg"/>
    <property type="match status" value="1"/>
</dbReference>
<dbReference type="Gene3D" id="3.40.50.2300">
    <property type="match status" value="1"/>
</dbReference>
<name>A0A1G6N2P0_NIADE</name>
<dbReference type="SUPFAM" id="SSF52172">
    <property type="entry name" value="CheY-like"/>
    <property type="match status" value="1"/>
</dbReference>
<dbReference type="InterPro" id="IPR011006">
    <property type="entry name" value="CheY-like_superfamily"/>
</dbReference>
<dbReference type="SMART" id="SM00448">
    <property type="entry name" value="REC"/>
    <property type="match status" value="1"/>
</dbReference>
<dbReference type="Gene3D" id="2.40.50.1020">
    <property type="entry name" value="LytTr DNA-binding domain"/>
    <property type="match status" value="1"/>
</dbReference>
<sequence>MIRTAIIDDEPLAVELLADYVQKTPGLVLVEASADVFGALQRVQNNEIDLVLLDIQMPALTGIQFLKIIGDRCKVVLTTAYTEYALESYDFNVADYLLKPISYERFVKAIRKITFPDPGRPARESPGYIFIKSEYRLLKINLEDILFVEALRDYIAVHTTDGKKIMSLDTLRNMQVLLPASQFSRIHKSYLVADSKITAIEKGNIVLNNLLLPIGSSYQKEVYEKLLNFKP</sequence>
<dbReference type="InterPro" id="IPR001789">
    <property type="entry name" value="Sig_transdc_resp-reg_receiver"/>
</dbReference>
<dbReference type="InterPro" id="IPR007492">
    <property type="entry name" value="LytTR_DNA-bd_dom"/>
</dbReference>
<dbReference type="GO" id="GO:0003677">
    <property type="term" value="F:DNA binding"/>
    <property type="evidence" value="ECO:0007669"/>
    <property type="project" value="InterPro"/>
</dbReference>
<reference evidence="5" key="1">
    <citation type="submission" date="2016-10" db="EMBL/GenBank/DDBJ databases">
        <authorList>
            <person name="Varghese N."/>
            <person name="Submissions S."/>
        </authorList>
    </citation>
    <scope>NUCLEOTIDE SEQUENCE [LARGE SCALE GENOMIC DNA]</scope>
    <source>
        <strain evidence="5">DSM 25811 / CCM 8410 / LMG 26954 / E90</strain>
    </source>
</reference>
<evidence type="ECO:0000313" key="5">
    <source>
        <dbReference type="Proteomes" id="UP000198757"/>
    </source>
</evidence>
<gene>
    <name evidence="4" type="ORF">SAMN04487894_103111</name>
</gene>
<proteinExistence type="predicted"/>
<feature type="modified residue" description="4-aspartylphosphate" evidence="1">
    <location>
        <position position="54"/>
    </location>
</feature>
<evidence type="ECO:0000313" key="4">
    <source>
        <dbReference type="EMBL" id="SDC61496.1"/>
    </source>
</evidence>
<dbReference type="PROSITE" id="PS50110">
    <property type="entry name" value="RESPONSE_REGULATORY"/>
    <property type="match status" value="1"/>
</dbReference>
<dbReference type="GO" id="GO:0000156">
    <property type="term" value="F:phosphorelay response regulator activity"/>
    <property type="evidence" value="ECO:0007669"/>
    <property type="project" value="InterPro"/>
</dbReference>
<dbReference type="SMART" id="SM00850">
    <property type="entry name" value="LytTR"/>
    <property type="match status" value="1"/>
</dbReference>
<dbReference type="PANTHER" id="PTHR37299:SF1">
    <property type="entry name" value="STAGE 0 SPORULATION PROTEIN A HOMOLOG"/>
    <property type="match status" value="1"/>
</dbReference>
<keyword evidence="1" id="KW-0597">Phosphoprotein</keyword>
<dbReference type="PROSITE" id="PS50930">
    <property type="entry name" value="HTH_LYTTR"/>
    <property type="match status" value="1"/>
</dbReference>
<dbReference type="STRING" id="1285928.SAMN04487894_103111"/>
<evidence type="ECO:0000259" key="3">
    <source>
        <dbReference type="PROSITE" id="PS50930"/>
    </source>
</evidence>
<evidence type="ECO:0000256" key="1">
    <source>
        <dbReference type="PROSITE-ProRule" id="PRU00169"/>
    </source>
</evidence>
<dbReference type="InterPro" id="IPR046947">
    <property type="entry name" value="LytR-like"/>
</dbReference>
<accession>A0A1G6N2P0</accession>
<protein>
    <submittedName>
        <fullName evidence="4">Two component transcriptional regulator, LytTR family</fullName>
    </submittedName>
</protein>
<dbReference type="Proteomes" id="UP000198757">
    <property type="component" value="Unassembled WGS sequence"/>
</dbReference>
<feature type="domain" description="Response regulatory" evidence="2">
    <location>
        <begin position="3"/>
        <end position="114"/>
    </location>
</feature>
<dbReference type="Pfam" id="PF04397">
    <property type="entry name" value="LytTR"/>
    <property type="match status" value="1"/>
</dbReference>
<evidence type="ECO:0000259" key="2">
    <source>
        <dbReference type="PROSITE" id="PS50110"/>
    </source>
</evidence>
<keyword evidence="5" id="KW-1185">Reference proteome</keyword>